<reference evidence="2" key="2">
    <citation type="submission" date="2021-09" db="EMBL/GenBank/DDBJ databases">
        <authorList>
            <person name="Gilroy R."/>
        </authorList>
    </citation>
    <scope>NUCLEOTIDE SEQUENCE</scope>
    <source>
        <strain evidence="2">CHK194-22301</strain>
    </source>
</reference>
<dbReference type="AlphaFoldDB" id="A0A921FHG1"/>
<evidence type="ECO:0000313" key="3">
    <source>
        <dbReference type="EMBL" id="MDK6502154.1"/>
    </source>
</evidence>
<reference evidence="3" key="3">
    <citation type="submission" date="2023-05" db="EMBL/GenBank/DDBJ databases">
        <title>Cataloging the Phylogenetic Diversity of Human Bladder Bacteria.</title>
        <authorList>
            <person name="Du J."/>
        </authorList>
    </citation>
    <scope>NUCLEOTIDE SEQUENCE</scope>
    <source>
        <strain evidence="3">UMB9226</strain>
    </source>
</reference>
<feature type="transmembrane region" description="Helical" evidence="1">
    <location>
        <begin position="28"/>
        <end position="50"/>
    </location>
</feature>
<feature type="transmembrane region" description="Helical" evidence="1">
    <location>
        <begin position="5"/>
        <end position="22"/>
    </location>
</feature>
<gene>
    <name evidence="2" type="ORF">K8V23_00145</name>
    <name evidence="3" type="ORF">QP235_02880</name>
</gene>
<keyword evidence="1" id="KW-1133">Transmembrane helix</keyword>
<dbReference type="Proteomes" id="UP000784793">
    <property type="component" value="Unassembled WGS sequence"/>
</dbReference>
<dbReference type="EMBL" id="DYXB01000003">
    <property type="protein sequence ID" value="HJF09210.1"/>
    <property type="molecule type" value="Genomic_DNA"/>
</dbReference>
<dbReference type="EMBL" id="JASOGN010000007">
    <property type="protein sequence ID" value="MDK6502154.1"/>
    <property type="molecule type" value="Genomic_DNA"/>
</dbReference>
<dbReference type="Proteomes" id="UP001230300">
    <property type="component" value="Unassembled WGS sequence"/>
</dbReference>
<name>A0A921FHG1_9LACO</name>
<protein>
    <submittedName>
        <fullName evidence="2">Uncharacterized protein</fullName>
    </submittedName>
</protein>
<keyword evidence="1" id="KW-0812">Transmembrane</keyword>
<keyword evidence="1" id="KW-0472">Membrane</keyword>
<dbReference type="RefSeq" id="WP_162252610.1">
    <property type="nucleotide sequence ID" value="NZ_CP039266.1"/>
</dbReference>
<evidence type="ECO:0000313" key="2">
    <source>
        <dbReference type="EMBL" id="HJF09210.1"/>
    </source>
</evidence>
<evidence type="ECO:0000313" key="4">
    <source>
        <dbReference type="Proteomes" id="UP000784793"/>
    </source>
</evidence>
<evidence type="ECO:0000256" key="1">
    <source>
        <dbReference type="SAM" id="Phobius"/>
    </source>
</evidence>
<dbReference type="GeneID" id="69824387"/>
<reference evidence="2" key="1">
    <citation type="journal article" date="2021" name="PeerJ">
        <title>Extensive microbial diversity within the chicken gut microbiome revealed by metagenomics and culture.</title>
        <authorList>
            <person name="Gilroy R."/>
            <person name="Ravi A."/>
            <person name="Getino M."/>
            <person name="Pursley I."/>
            <person name="Horton D.L."/>
            <person name="Alikhan N.F."/>
            <person name="Baker D."/>
            <person name="Gharbi K."/>
            <person name="Hall N."/>
            <person name="Watson M."/>
            <person name="Adriaenssens E.M."/>
            <person name="Foster-Nyarko E."/>
            <person name="Jarju S."/>
            <person name="Secka A."/>
            <person name="Antonio M."/>
            <person name="Oren A."/>
            <person name="Chaudhuri R.R."/>
            <person name="La Ragione R."/>
            <person name="Hildebrand F."/>
            <person name="Pallen M.J."/>
        </authorList>
    </citation>
    <scope>NUCLEOTIDE SEQUENCE</scope>
    <source>
        <strain evidence="2">CHK194-22301</strain>
    </source>
</reference>
<accession>A0A921FHG1</accession>
<comment type="caution">
    <text evidence="2">The sequence shown here is derived from an EMBL/GenBank/DDBJ whole genome shotgun (WGS) entry which is preliminary data.</text>
</comment>
<organism evidence="2 4">
    <name type="scientific">Lactobacillus crispatus</name>
    <dbReference type="NCBI Taxonomy" id="47770"/>
    <lineage>
        <taxon>Bacteria</taxon>
        <taxon>Bacillati</taxon>
        <taxon>Bacillota</taxon>
        <taxon>Bacilli</taxon>
        <taxon>Lactobacillales</taxon>
        <taxon>Lactobacillaceae</taxon>
        <taxon>Lactobacillus</taxon>
    </lineage>
</organism>
<proteinExistence type="predicted"/>
<sequence>MNNLFWKIIWVIVYAITAYFTFTGKMMMAMYWMAGGMLAESVVSLIYYFVNRRK</sequence>